<keyword evidence="5 7" id="KW-0472">Membrane</keyword>
<dbReference type="Pfam" id="PF05231">
    <property type="entry name" value="MASE1"/>
    <property type="match status" value="1"/>
</dbReference>
<keyword evidence="4 7" id="KW-1133">Transmembrane helix</keyword>
<dbReference type="RefSeq" id="WP_121889939.1">
    <property type="nucleotide sequence ID" value="NZ_PENI01000008.1"/>
</dbReference>
<comment type="caution">
    <text evidence="9">The sequence shown here is derived from an EMBL/GenBank/DDBJ whole genome shotgun (WGS) entry which is preliminary data.</text>
</comment>
<evidence type="ECO:0000259" key="8">
    <source>
        <dbReference type="Pfam" id="PF05231"/>
    </source>
</evidence>
<accession>A0A3M0I6Z3</accession>
<dbReference type="PANTHER" id="PTHR45530">
    <property type="entry name" value="SENSORY TRANSDUCTION HISTIDINE KINASE"/>
    <property type="match status" value="1"/>
</dbReference>
<evidence type="ECO:0000256" key="3">
    <source>
        <dbReference type="ARBA" id="ARBA00022692"/>
    </source>
</evidence>
<evidence type="ECO:0000256" key="6">
    <source>
        <dbReference type="SAM" id="MobiDB-lite"/>
    </source>
</evidence>
<feature type="transmembrane region" description="Helical" evidence="7">
    <location>
        <begin position="119"/>
        <end position="145"/>
    </location>
</feature>
<feature type="compositionally biased region" description="Basic and acidic residues" evidence="6">
    <location>
        <begin position="323"/>
        <end position="333"/>
    </location>
</feature>
<evidence type="ECO:0000256" key="2">
    <source>
        <dbReference type="ARBA" id="ARBA00022475"/>
    </source>
</evidence>
<feature type="domain" description="MASE1" evidence="8">
    <location>
        <begin position="22"/>
        <end position="290"/>
    </location>
</feature>
<gene>
    <name evidence="9" type="ORF">CTZ28_15185</name>
</gene>
<sequence length="354" mass="37111">MTVASRAGLRRSGITALEICAVGALYYASGRLGLLQQLVRGQVTPLWPPTGVALAALLLLGQRVWPGIALGAFLINISLGPSVPAVLAITAGNTLAPLCACALLRRAGFRTEMNRLRDVLGLVFLGAFTGMLISATVGGGALHLAGALPNSRFWLTWWVWWTGDAMGVLMVTPVLLVLRSAGRPKGVPRSRWVEGAALVAATVAVGFLQVSPAPLLFLAFPVLVWAAFRFQRSGAAPCALALSIFAIVAAARRTGPFAGHDLLVNMIALQAFNGAAALTALLLAAAITERNRAHETIEQACRRLAELAAQTAPEVSGPLALGDDSRDDHRETAADGPDDGDHSAASPPYGRRRQ</sequence>
<dbReference type="PANTHER" id="PTHR45530:SF3">
    <property type="entry name" value="TWO-COMPONENT SYSTEM NARL FAMILY SENSOR HISTIDINE KINASE BARA"/>
    <property type="match status" value="1"/>
</dbReference>
<keyword evidence="3 7" id="KW-0812">Transmembrane</keyword>
<evidence type="ECO:0000313" key="10">
    <source>
        <dbReference type="Proteomes" id="UP000270471"/>
    </source>
</evidence>
<dbReference type="InterPro" id="IPR007895">
    <property type="entry name" value="MASE1"/>
</dbReference>
<evidence type="ECO:0000313" key="9">
    <source>
        <dbReference type="EMBL" id="RMB84967.1"/>
    </source>
</evidence>
<organism evidence="9 10">
    <name type="scientific">Streptomyces shenzhenensis</name>
    <dbReference type="NCBI Taxonomy" id="943815"/>
    <lineage>
        <taxon>Bacteria</taxon>
        <taxon>Bacillati</taxon>
        <taxon>Actinomycetota</taxon>
        <taxon>Actinomycetes</taxon>
        <taxon>Kitasatosporales</taxon>
        <taxon>Streptomycetaceae</taxon>
        <taxon>Streptomyces</taxon>
    </lineage>
</organism>
<protein>
    <recommendedName>
        <fullName evidence="8">MASE1 domain-containing protein</fullName>
    </recommendedName>
</protein>
<feature type="transmembrane region" description="Helical" evidence="7">
    <location>
        <begin position="263"/>
        <end position="287"/>
    </location>
</feature>
<evidence type="ECO:0000256" key="7">
    <source>
        <dbReference type="SAM" id="Phobius"/>
    </source>
</evidence>
<feature type="region of interest" description="Disordered" evidence="6">
    <location>
        <begin position="311"/>
        <end position="354"/>
    </location>
</feature>
<dbReference type="GO" id="GO:0005886">
    <property type="term" value="C:plasma membrane"/>
    <property type="evidence" value="ECO:0007669"/>
    <property type="project" value="UniProtKB-SubCell"/>
</dbReference>
<evidence type="ECO:0000256" key="5">
    <source>
        <dbReference type="ARBA" id="ARBA00023136"/>
    </source>
</evidence>
<dbReference type="AlphaFoldDB" id="A0A3M0I6Z3"/>
<feature type="transmembrane region" description="Helical" evidence="7">
    <location>
        <begin position="12"/>
        <end position="34"/>
    </location>
</feature>
<evidence type="ECO:0000256" key="1">
    <source>
        <dbReference type="ARBA" id="ARBA00004651"/>
    </source>
</evidence>
<dbReference type="Proteomes" id="UP000270471">
    <property type="component" value="Unassembled WGS sequence"/>
</dbReference>
<name>A0A3M0I6Z3_9ACTN</name>
<feature type="transmembrane region" description="Helical" evidence="7">
    <location>
        <begin position="198"/>
        <end position="228"/>
    </location>
</feature>
<reference evidence="9 10" key="1">
    <citation type="submission" date="2017-11" db="EMBL/GenBank/DDBJ databases">
        <title>Draft genome of actinobacteria isolated from guarana (Paullinia cupana (Mart.) Ducke.</title>
        <authorList>
            <person name="Siqueira K.A."/>
            <person name="Liotti R.G."/>
            <person name="Mendes T.A.O."/>
            <person name="Soares M.A."/>
        </authorList>
    </citation>
    <scope>NUCLEOTIDE SEQUENCE [LARGE SCALE GENOMIC DNA]</scope>
    <source>
        <strain evidence="9 10">193</strain>
    </source>
</reference>
<dbReference type="EMBL" id="PENI01000008">
    <property type="protein sequence ID" value="RMB84967.1"/>
    <property type="molecule type" value="Genomic_DNA"/>
</dbReference>
<dbReference type="OrthoDB" id="4137374at2"/>
<evidence type="ECO:0000256" key="4">
    <source>
        <dbReference type="ARBA" id="ARBA00022989"/>
    </source>
</evidence>
<proteinExistence type="predicted"/>
<feature type="transmembrane region" description="Helical" evidence="7">
    <location>
        <begin position="157"/>
        <end position="178"/>
    </location>
</feature>
<keyword evidence="2" id="KW-1003">Cell membrane</keyword>
<keyword evidence="10" id="KW-1185">Reference proteome</keyword>
<comment type="subcellular location">
    <subcellularLocation>
        <location evidence="1">Cell membrane</location>
        <topology evidence="1">Multi-pass membrane protein</topology>
    </subcellularLocation>
</comment>